<keyword evidence="3" id="KW-1185">Reference proteome</keyword>
<evidence type="ECO:0000256" key="1">
    <source>
        <dbReference type="SAM" id="SignalP"/>
    </source>
</evidence>
<reference evidence="2" key="1">
    <citation type="journal article" date="2022" name="G3 (Bethesda)">
        <title>High quality genome of the basidiomycete yeast Dioszegia hungarica PDD-24b-2 isolated from cloud water.</title>
        <authorList>
            <person name="Jarrige D."/>
            <person name="Haridas S."/>
            <person name="Bleykasten-Grosshans C."/>
            <person name="Joly M."/>
            <person name="Nadalig T."/>
            <person name="Sancelme M."/>
            <person name="Vuilleumier S."/>
            <person name="Grigoriev I.V."/>
            <person name="Amato P."/>
            <person name="Bringel F."/>
        </authorList>
    </citation>
    <scope>NUCLEOTIDE SEQUENCE</scope>
    <source>
        <strain evidence="2">PDD-24b-2</strain>
    </source>
</reference>
<feature type="chain" id="PRO_5041349595" evidence="1">
    <location>
        <begin position="33"/>
        <end position="162"/>
    </location>
</feature>
<gene>
    <name evidence="2" type="ORF">MKK02DRAFT_30754</name>
</gene>
<dbReference type="PROSITE" id="PS51257">
    <property type="entry name" value="PROKAR_LIPOPROTEIN"/>
    <property type="match status" value="1"/>
</dbReference>
<sequence>MKLTNNTAVPRSCFLACLTCLLSACCPRRALGVRRRNNWWLTEPHFAAIVSLRGLEGSATLTMRSAFPASSVDGYLARRLSIQRPGAFYNAGTPPTDPASQGQRYIRPLNLLPIRACDCQRDAARKTPSRPPFPLSPAIHPISDALVPRPAMNRLVCVACAW</sequence>
<organism evidence="2 3">
    <name type="scientific">Dioszegia hungarica</name>
    <dbReference type="NCBI Taxonomy" id="4972"/>
    <lineage>
        <taxon>Eukaryota</taxon>
        <taxon>Fungi</taxon>
        <taxon>Dikarya</taxon>
        <taxon>Basidiomycota</taxon>
        <taxon>Agaricomycotina</taxon>
        <taxon>Tremellomycetes</taxon>
        <taxon>Tremellales</taxon>
        <taxon>Bulleribasidiaceae</taxon>
        <taxon>Dioszegia</taxon>
    </lineage>
</organism>
<proteinExistence type="predicted"/>
<dbReference type="GeneID" id="77727334"/>
<evidence type="ECO:0000313" key="2">
    <source>
        <dbReference type="EMBL" id="KAI9631750.1"/>
    </source>
</evidence>
<protein>
    <submittedName>
        <fullName evidence="2">Uncharacterized protein</fullName>
    </submittedName>
</protein>
<dbReference type="EMBL" id="JAKWFO010000016">
    <property type="protein sequence ID" value="KAI9631750.1"/>
    <property type="molecule type" value="Genomic_DNA"/>
</dbReference>
<dbReference type="AlphaFoldDB" id="A0AA38H0P4"/>
<dbReference type="Proteomes" id="UP001164286">
    <property type="component" value="Unassembled WGS sequence"/>
</dbReference>
<comment type="caution">
    <text evidence="2">The sequence shown here is derived from an EMBL/GenBank/DDBJ whole genome shotgun (WGS) entry which is preliminary data.</text>
</comment>
<accession>A0AA38H0P4</accession>
<evidence type="ECO:0000313" key="3">
    <source>
        <dbReference type="Proteomes" id="UP001164286"/>
    </source>
</evidence>
<feature type="signal peptide" evidence="1">
    <location>
        <begin position="1"/>
        <end position="32"/>
    </location>
</feature>
<dbReference type="RefSeq" id="XP_052941527.1">
    <property type="nucleotide sequence ID" value="XM_053088129.1"/>
</dbReference>
<name>A0AA38H0P4_9TREE</name>
<keyword evidence="1" id="KW-0732">Signal</keyword>